<sequence>MQIGSVIRKYRKECGLTQEEMAKRLGVTTPAVNKWENGNTNPDIELLAPIARLLHISLDTLLSFQEKLTDMEIETLIRQMGDKLEKEGFEKTYEWAVQITKKYPNCNMLIWQIAVMLDAGRITGACGNPEQYDEQINAWYEMVLQDENEEIQYHAADSLFGFYLRKKEYVAAEKYLNYFSEHDPMKKIFRARLYKEQGKTEEAYKTIEEVLLSQSQTLGVTFSFLLSMALKEKDFDYGRVLAEKMGALAHTFEMGKYSECSTMLDVVYAEKNVEDTFQVVRQLLENVESIGDFSGSKLYRHLQFKKNARWNADELREKLLEGFRDETEFSYMKGYEPWEKLVSK</sequence>
<dbReference type="CDD" id="cd00093">
    <property type="entry name" value="HTH_XRE"/>
    <property type="match status" value="1"/>
</dbReference>
<dbReference type="SMART" id="SM00530">
    <property type="entry name" value="HTH_XRE"/>
    <property type="match status" value="1"/>
</dbReference>
<feature type="domain" description="HTH cro/C1-type" evidence="2">
    <location>
        <begin position="7"/>
        <end position="61"/>
    </location>
</feature>
<name>A0A0M6WC16_9FIRM</name>
<dbReference type="EMBL" id="CVRS01000016">
    <property type="protein sequence ID" value="CRL32747.1"/>
    <property type="molecule type" value="Genomic_DNA"/>
</dbReference>
<gene>
    <name evidence="3" type="ORF">RIL183_00411</name>
</gene>
<evidence type="ECO:0000256" key="1">
    <source>
        <dbReference type="ARBA" id="ARBA00023125"/>
    </source>
</evidence>
<dbReference type="PROSITE" id="PS50943">
    <property type="entry name" value="HTH_CROC1"/>
    <property type="match status" value="1"/>
</dbReference>
<dbReference type="PANTHER" id="PTHR46558">
    <property type="entry name" value="TRACRIPTIONAL REGULATORY PROTEIN-RELATED-RELATED"/>
    <property type="match status" value="1"/>
</dbReference>
<dbReference type="Pfam" id="PF01381">
    <property type="entry name" value="HTH_3"/>
    <property type="match status" value="1"/>
</dbReference>
<keyword evidence="1" id="KW-0238">DNA-binding</keyword>
<evidence type="ECO:0000259" key="2">
    <source>
        <dbReference type="PROSITE" id="PS50943"/>
    </source>
</evidence>
<dbReference type="AlphaFoldDB" id="A0A0M6WC16"/>
<dbReference type="InterPro" id="IPR010982">
    <property type="entry name" value="Lambda_DNA-bd_dom_sf"/>
</dbReference>
<dbReference type="STRING" id="360807.ERS852392_00426"/>
<protein>
    <recommendedName>
        <fullName evidence="2">HTH cro/C1-type domain-containing protein</fullName>
    </recommendedName>
</protein>
<dbReference type="InterPro" id="IPR001387">
    <property type="entry name" value="Cro/C1-type_HTH"/>
</dbReference>
<dbReference type="GO" id="GO:0003677">
    <property type="term" value="F:DNA binding"/>
    <property type="evidence" value="ECO:0007669"/>
    <property type="project" value="UniProtKB-KW"/>
</dbReference>
<keyword evidence="4" id="KW-1185">Reference proteome</keyword>
<dbReference type="SUPFAM" id="SSF47413">
    <property type="entry name" value="lambda repressor-like DNA-binding domains"/>
    <property type="match status" value="1"/>
</dbReference>
<dbReference type="PANTHER" id="PTHR46558:SF11">
    <property type="entry name" value="HTH-TYPE TRANSCRIPTIONAL REGULATOR XRE"/>
    <property type="match status" value="1"/>
</dbReference>
<dbReference type="RefSeq" id="WP_055039082.1">
    <property type="nucleotide sequence ID" value="NZ_CBCTRZ010000003.1"/>
</dbReference>
<evidence type="ECO:0000313" key="3">
    <source>
        <dbReference type="EMBL" id="CRL32747.1"/>
    </source>
</evidence>
<accession>A0A0M6WC16</accession>
<evidence type="ECO:0000313" key="4">
    <source>
        <dbReference type="Proteomes" id="UP000049828"/>
    </source>
</evidence>
<proteinExistence type="predicted"/>
<organism evidence="3 4">
    <name type="scientific">Roseburia inulinivorans</name>
    <dbReference type="NCBI Taxonomy" id="360807"/>
    <lineage>
        <taxon>Bacteria</taxon>
        <taxon>Bacillati</taxon>
        <taxon>Bacillota</taxon>
        <taxon>Clostridia</taxon>
        <taxon>Lachnospirales</taxon>
        <taxon>Lachnospiraceae</taxon>
        <taxon>Roseburia</taxon>
    </lineage>
</organism>
<dbReference type="Gene3D" id="1.10.260.40">
    <property type="entry name" value="lambda repressor-like DNA-binding domains"/>
    <property type="match status" value="1"/>
</dbReference>
<dbReference type="Proteomes" id="UP000049828">
    <property type="component" value="Unassembled WGS sequence"/>
</dbReference>
<dbReference type="OrthoDB" id="9812495at2"/>
<reference evidence="4" key="1">
    <citation type="submission" date="2015-05" db="EMBL/GenBank/DDBJ databases">
        <authorList>
            <consortium name="Pathogen Informatics"/>
        </authorList>
    </citation>
    <scope>NUCLEOTIDE SEQUENCE [LARGE SCALE GENOMIC DNA]</scope>
    <source>
        <strain evidence="4">L1-83</strain>
    </source>
</reference>